<evidence type="ECO:0000256" key="5">
    <source>
        <dbReference type="SAM" id="Phobius"/>
    </source>
</evidence>
<evidence type="ECO:0000256" key="1">
    <source>
        <dbReference type="ARBA" id="ARBA00004141"/>
    </source>
</evidence>
<dbReference type="InterPro" id="IPR036259">
    <property type="entry name" value="MFS_trans_sf"/>
</dbReference>
<feature type="transmembrane region" description="Helical" evidence="5">
    <location>
        <begin position="179"/>
        <end position="200"/>
    </location>
</feature>
<dbReference type="PANTHER" id="PTHR43129:SF1">
    <property type="entry name" value="FOSMIDOMYCIN RESISTANCE PROTEIN"/>
    <property type="match status" value="1"/>
</dbReference>
<comment type="caution">
    <text evidence="7">The sequence shown here is derived from an EMBL/GenBank/DDBJ whole genome shotgun (WGS) entry which is preliminary data.</text>
</comment>
<proteinExistence type="predicted"/>
<dbReference type="Pfam" id="PF07690">
    <property type="entry name" value="MFS_1"/>
    <property type="match status" value="1"/>
</dbReference>
<evidence type="ECO:0000313" key="7">
    <source>
        <dbReference type="EMBL" id="PID56519.1"/>
    </source>
</evidence>
<dbReference type="Proteomes" id="UP000229740">
    <property type="component" value="Unassembled WGS sequence"/>
</dbReference>
<feature type="transmembrane region" description="Helical" evidence="5">
    <location>
        <begin position="347"/>
        <end position="367"/>
    </location>
</feature>
<keyword evidence="3 5" id="KW-1133">Transmembrane helix</keyword>
<feature type="transmembrane region" description="Helical" evidence="5">
    <location>
        <begin position="259"/>
        <end position="281"/>
    </location>
</feature>
<dbReference type="InterPro" id="IPR005829">
    <property type="entry name" value="Sugar_transporter_CS"/>
</dbReference>
<dbReference type="PROSITE" id="PS00216">
    <property type="entry name" value="SUGAR_TRANSPORT_1"/>
    <property type="match status" value="1"/>
</dbReference>
<accession>A0A2G6E352</accession>
<dbReference type="CDD" id="cd17478">
    <property type="entry name" value="MFS_FsR"/>
    <property type="match status" value="1"/>
</dbReference>
<feature type="transmembrane region" description="Helical" evidence="5">
    <location>
        <begin position="379"/>
        <end position="398"/>
    </location>
</feature>
<feature type="transmembrane region" description="Helical" evidence="5">
    <location>
        <begin position="20"/>
        <end position="40"/>
    </location>
</feature>
<dbReference type="AlphaFoldDB" id="A0A2G6E352"/>
<evidence type="ECO:0000256" key="4">
    <source>
        <dbReference type="ARBA" id="ARBA00023136"/>
    </source>
</evidence>
<feature type="transmembrane region" description="Helical" evidence="5">
    <location>
        <begin position="293"/>
        <end position="309"/>
    </location>
</feature>
<dbReference type="InterPro" id="IPR011701">
    <property type="entry name" value="MFS"/>
</dbReference>
<gene>
    <name evidence="7" type="ORF">CSB45_10840</name>
</gene>
<comment type="subcellular location">
    <subcellularLocation>
        <location evidence="1">Membrane</location>
        <topology evidence="1">Multi-pass membrane protein</topology>
    </subcellularLocation>
</comment>
<protein>
    <submittedName>
        <fullName evidence="7">MFS transporter</fullName>
    </submittedName>
</protein>
<reference evidence="7 8" key="1">
    <citation type="submission" date="2017-10" db="EMBL/GenBank/DDBJ databases">
        <title>Novel microbial diversity and functional potential in the marine mammal oral microbiome.</title>
        <authorList>
            <person name="Dudek N.K."/>
            <person name="Sun C.L."/>
            <person name="Burstein D."/>
            <person name="Kantor R.S."/>
            <person name="Aliaga Goltsman D.S."/>
            <person name="Bik E.M."/>
            <person name="Thomas B.C."/>
            <person name="Banfield J.F."/>
            <person name="Relman D.A."/>
        </authorList>
    </citation>
    <scope>NUCLEOTIDE SEQUENCE [LARGE SCALE GENOMIC DNA]</scope>
    <source>
        <strain evidence="7">DOLZORAL124_49_17</strain>
    </source>
</reference>
<dbReference type="Gene3D" id="1.20.1250.20">
    <property type="entry name" value="MFS general substrate transporter like domains"/>
    <property type="match status" value="2"/>
</dbReference>
<sequence>MSVTPDRLFRFRRQAMKKQIATKTFHTGDVILIAASHLIHDIYGAFLAPILPLLMGKLGFSYTMAGFLTAAQRFPSLLNPLLGAFADRVNARYFLTGAPAVTAVSMSLLGLAPSYPALVILLVIMGISSACYHIPTPVVIRHIAGNQMGKGMSFYMLAGELARTIGPLAIVGVVSQWGLEGSCCLIPPGLLASFLLYLKFKKFPLGHYRRNSPSKGLGQTLSHIRSLLLGLAGITVFEGGLKGAMVAFLPAYLTSKGHSLAVAGISLSVLEAGGALGVLAAGTLSDRFGRKRVLLAAILATPPLSWYFLLNPDVFPLPILFILGFFLLSSGPVMLAIVQESNTERPAYVNGIFMMINFVAGSGMTVLAGFLNDRLGLEATYHLSTVFFIGALFCLRLLPGKIFPKQARSRSQLTG</sequence>
<dbReference type="PROSITE" id="PS50850">
    <property type="entry name" value="MFS"/>
    <property type="match status" value="1"/>
</dbReference>
<feature type="transmembrane region" description="Helical" evidence="5">
    <location>
        <begin position="152"/>
        <end position="173"/>
    </location>
</feature>
<feature type="transmembrane region" description="Helical" evidence="5">
    <location>
        <begin position="118"/>
        <end position="140"/>
    </location>
</feature>
<dbReference type="GO" id="GO:0005886">
    <property type="term" value="C:plasma membrane"/>
    <property type="evidence" value="ECO:0007669"/>
    <property type="project" value="TreeGrafter"/>
</dbReference>
<feature type="domain" description="Major facilitator superfamily (MFS) profile" evidence="6">
    <location>
        <begin position="29"/>
        <end position="402"/>
    </location>
</feature>
<feature type="transmembrane region" description="Helical" evidence="5">
    <location>
        <begin position="46"/>
        <end position="70"/>
    </location>
</feature>
<dbReference type="PANTHER" id="PTHR43129">
    <property type="entry name" value="FOSMIDOMYCIN RESISTANCE PROTEIN"/>
    <property type="match status" value="1"/>
</dbReference>
<keyword evidence="2 5" id="KW-0812">Transmembrane</keyword>
<evidence type="ECO:0000313" key="8">
    <source>
        <dbReference type="Proteomes" id="UP000229740"/>
    </source>
</evidence>
<dbReference type="EMBL" id="PDPS01000033">
    <property type="protein sequence ID" value="PID56519.1"/>
    <property type="molecule type" value="Genomic_DNA"/>
</dbReference>
<evidence type="ECO:0000256" key="2">
    <source>
        <dbReference type="ARBA" id="ARBA00022692"/>
    </source>
</evidence>
<keyword evidence="4 5" id="KW-0472">Membrane</keyword>
<dbReference type="GO" id="GO:0022857">
    <property type="term" value="F:transmembrane transporter activity"/>
    <property type="evidence" value="ECO:0007669"/>
    <property type="project" value="InterPro"/>
</dbReference>
<feature type="transmembrane region" description="Helical" evidence="5">
    <location>
        <begin position="315"/>
        <end position="335"/>
    </location>
</feature>
<dbReference type="SUPFAM" id="SSF103473">
    <property type="entry name" value="MFS general substrate transporter"/>
    <property type="match status" value="1"/>
</dbReference>
<evidence type="ECO:0000256" key="3">
    <source>
        <dbReference type="ARBA" id="ARBA00022989"/>
    </source>
</evidence>
<evidence type="ECO:0000259" key="6">
    <source>
        <dbReference type="PROSITE" id="PS50850"/>
    </source>
</evidence>
<dbReference type="InterPro" id="IPR020846">
    <property type="entry name" value="MFS_dom"/>
</dbReference>
<feature type="transmembrane region" description="Helical" evidence="5">
    <location>
        <begin position="227"/>
        <end position="253"/>
    </location>
</feature>
<name>A0A2G6E352_9BACT</name>
<organism evidence="7 8">
    <name type="scientific">candidate division KSB3 bacterium</name>
    <dbReference type="NCBI Taxonomy" id="2044937"/>
    <lineage>
        <taxon>Bacteria</taxon>
        <taxon>candidate division KSB3</taxon>
    </lineage>
</organism>
<feature type="transmembrane region" description="Helical" evidence="5">
    <location>
        <begin position="91"/>
        <end position="112"/>
    </location>
</feature>